<sequence length="196" mass="21679">MSVIKEAGPSSPTGYTEADVLGALIALRDLGRIGRSRLSRILGIGEGSLRGLLKNLEKARIIERSRSGVSLVKWVARELSSMHIAEFAPASSVIPWERVVLVQLCNVKPRLDYKGVIEVRDNTLRWGSLGCIIATIEHGRLKITGLENYGLVREIESELQNYITDCDGVLGVIGCDKRALRWALIYGFLEGVCWFI</sequence>
<accession>A0A7J3ZMF8</accession>
<proteinExistence type="predicted"/>
<feature type="domain" description="PH0730-like N-terminal" evidence="1">
    <location>
        <begin position="19"/>
        <end position="74"/>
    </location>
</feature>
<protein>
    <recommendedName>
        <fullName evidence="1">PH0730-like N-terminal domain-containing protein</fullName>
    </recommendedName>
</protein>
<dbReference type="InterPro" id="IPR054039">
    <property type="entry name" value="PH0730-like_N"/>
</dbReference>
<dbReference type="InterPro" id="IPR036388">
    <property type="entry name" value="WH-like_DNA-bd_sf"/>
</dbReference>
<evidence type="ECO:0000259" key="1">
    <source>
        <dbReference type="Pfam" id="PF22167"/>
    </source>
</evidence>
<dbReference type="InterPro" id="IPR036390">
    <property type="entry name" value="WH_DNA-bd_sf"/>
</dbReference>
<dbReference type="Gene3D" id="1.10.10.10">
    <property type="entry name" value="Winged helix-like DNA-binding domain superfamily/Winged helix DNA-binding domain"/>
    <property type="match status" value="1"/>
</dbReference>
<name>A0A7J3ZMF8_9CREN</name>
<dbReference type="EMBL" id="DRZC01000083">
    <property type="protein sequence ID" value="HHQ81092.1"/>
    <property type="molecule type" value="Genomic_DNA"/>
</dbReference>
<dbReference type="Pfam" id="PF22167">
    <property type="entry name" value="PH0730-like_N"/>
    <property type="match status" value="1"/>
</dbReference>
<reference evidence="2" key="1">
    <citation type="journal article" date="2020" name="mSystems">
        <title>Genome- and Community-Level Interaction Insights into Carbon Utilization and Element Cycling Functions of Hydrothermarchaeota in Hydrothermal Sediment.</title>
        <authorList>
            <person name="Zhou Z."/>
            <person name="Liu Y."/>
            <person name="Xu W."/>
            <person name="Pan J."/>
            <person name="Luo Z.H."/>
            <person name="Li M."/>
        </authorList>
    </citation>
    <scope>NUCLEOTIDE SEQUENCE [LARGE SCALE GENOMIC DNA]</scope>
    <source>
        <strain evidence="2">SpSt-1116</strain>
    </source>
</reference>
<organism evidence="2">
    <name type="scientific">Fervidicoccus fontis</name>
    <dbReference type="NCBI Taxonomy" id="683846"/>
    <lineage>
        <taxon>Archaea</taxon>
        <taxon>Thermoproteota</taxon>
        <taxon>Thermoprotei</taxon>
        <taxon>Fervidicoccales</taxon>
        <taxon>Fervidicoccaceae</taxon>
        <taxon>Fervidicoccus</taxon>
    </lineage>
</organism>
<dbReference type="SUPFAM" id="SSF46785">
    <property type="entry name" value="Winged helix' DNA-binding domain"/>
    <property type="match status" value="1"/>
</dbReference>
<gene>
    <name evidence="2" type="ORF">ENM78_06565</name>
</gene>
<comment type="caution">
    <text evidence="2">The sequence shown here is derived from an EMBL/GenBank/DDBJ whole genome shotgun (WGS) entry which is preliminary data.</text>
</comment>
<evidence type="ECO:0000313" key="2">
    <source>
        <dbReference type="EMBL" id="HHQ81092.1"/>
    </source>
</evidence>
<dbReference type="AlphaFoldDB" id="A0A7J3ZMF8"/>